<feature type="region of interest" description="Disordered" evidence="1">
    <location>
        <begin position="781"/>
        <end position="808"/>
    </location>
</feature>
<proteinExistence type="predicted"/>
<dbReference type="EMBL" id="BOMG01000064">
    <property type="protein sequence ID" value="GID56845.1"/>
    <property type="molecule type" value="Genomic_DNA"/>
</dbReference>
<name>A0ABQ3XEB4_9ACTN</name>
<evidence type="ECO:0000256" key="1">
    <source>
        <dbReference type="SAM" id="MobiDB-lite"/>
    </source>
</evidence>
<evidence type="ECO:0000313" key="3">
    <source>
        <dbReference type="Proteomes" id="UP000612282"/>
    </source>
</evidence>
<feature type="compositionally biased region" description="Basic and acidic residues" evidence="1">
    <location>
        <begin position="308"/>
        <end position="328"/>
    </location>
</feature>
<feature type="region of interest" description="Disordered" evidence="1">
    <location>
        <begin position="579"/>
        <end position="619"/>
    </location>
</feature>
<feature type="region of interest" description="Disordered" evidence="1">
    <location>
        <begin position="901"/>
        <end position="969"/>
    </location>
</feature>
<sequence>MQVPHRVRLGAQHRVQALRGERLDHPVVEHTRRVHHRGQAGDPGDQRVHRGRVGHVAGGHVDVRAGRGQFGDQFRGAGRVRAAAADQQQPPHAPGDQVPGEDRAQPAGATGDQHRPVRIPAEVTGLRGDPDQPAAADLAAAQRQLRFVGAERGEQPVGATGRVQVDQAEPAGVLGLRRADQTAHGGGGRVGVRAPGDDDQTAGVAAVGGPLLHPGQDRGGLGVRAGDRVTGRGDLDEHGRGGRVDGQPGGQAEHVVTVERDGGRQGRGTADRHPVQPVQRLPARDGVALGGAQHQRTGGQDRLTGRVGDGEAHRVGAGRRQLDPDRGGGRGVQGDVLPGERQPGQAHQGGGVQNRVEQCRVHAELLGVQALGQNGLGVDVVAVTPGGHQAPERRPVDESGVGHPLVQAGQVDRGGAGGRDVDGLGGVRAGAQRAGGVRGPRLVTGVLGPGVDGEGAPAGLVLAAHPHLHVDAAGGGQRQRGGQGQVLDQVAADLVAGPDRQLQERGAGQQQGAAGGVVGEPRVGPHRQPAGEQQPVGVGQRHRGGEQRVVRGAEPGGGPEGALGPVAAALKRVGGQVDVGAAGAGEPGVPAHRNPGDVQLGQGGGEGGGLRAPGAQRGHHGGVLVALPGHRGERAVRAEFQVRGHAVLTQPGDTVGVPDRGPHLTGPVVGGGELLDGGRDTGDGGHHGHRRGLRVEPGDDLAELREHAVHPVRVERVADREPFDVAAGQGRQDGVHGVLVAGQHHGAGPVDGGDRHTLGQGDLVLGGLHGDHHAAGRQRLHEPAAGGDQGGRVGEREDTGQVRGGDLADRVADQVVRGDAVPGGEPVERHLDGEQRGLRVAGPFQQVRVVAPDDVAQSGEVAADLVEGLGEDREPLVQLPAHAQALGTLAGEQHRQFAAAEDTAGDQAGGGPVGDQLGERGGRVGGGDRGPVLQRGPGGGQGAGDRDRVGRAAGQQVKDAGGLGTQCGRVAAGEQPRHLVRYDGGRRGLGGRRRLLDDGVRVRAAQAERGDTEPARLVAPGPRLLLGEQPHRARGPVDVRGRGVHVQGPGQHLVAQRHDHLDDPGDAGGGLGVAQVGLDRAEQQRAFRVTATAVGGQQRLRLDRVAERGAGAVRLDRVHLVGGEPRVHQGGLDDAPL</sequence>
<feature type="region of interest" description="Disordered" evidence="1">
    <location>
        <begin position="230"/>
        <end position="351"/>
    </location>
</feature>
<protein>
    <submittedName>
        <fullName evidence="2">Uncharacterized protein</fullName>
    </submittedName>
</protein>
<dbReference type="Proteomes" id="UP000612282">
    <property type="component" value="Unassembled WGS sequence"/>
</dbReference>
<feature type="region of interest" description="Disordered" evidence="1">
    <location>
        <begin position="78"/>
        <end position="118"/>
    </location>
</feature>
<accession>A0ABQ3XEB4</accession>
<feature type="compositionally biased region" description="Basic and acidic residues" evidence="1">
    <location>
        <begin position="256"/>
        <end position="274"/>
    </location>
</feature>
<comment type="caution">
    <text evidence="2">The sequence shown here is derived from an EMBL/GenBank/DDBJ whole genome shotgun (WGS) entry which is preliminary data.</text>
</comment>
<organism evidence="2 3">
    <name type="scientific">Actinoplanes couchii</name>
    <dbReference type="NCBI Taxonomy" id="403638"/>
    <lineage>
        <taxon>Bacteria</taxon>
        <taxon>Bacillati</taxon>
        <taxon>Actinomycetota</taxon>
        <taxon>Actinomycetes</taxon>
        <taxon>Micromonosporales</taxon>
        <taxon>Micromonosporaceae</taxon>
        <taxon>Actinoplanes</taxon>
    </lineage>
</organism>
<feature type="compositionally biased region" description="Gly residues" evidence="1">
    <location>
        <begin position="601"/>
        <end position="611"/>
    </location>
</feature>
<feature type="compositionally biased region" description="Basic and acidic residues" evidence="1">
    <location>
        <begin position="230"/>
        <end position="243"/>
    </location>
</feature>
<feature type="region of interest" description="Disordered" evidence="1">
    <location>
        <begin position="31"/>
        <end position="50"/>
    </location>
</feature>
<keyword evidence="3" id="KW-1185">Reference proteome</keyword>
<feature type="compositionally biased region" description="Basic and acidic residues" evidence="1">
    <location>
        <begin position="793"/>
        <end position="808"/>
    </location>
</feature>
<gene>
    <name evidence="2" type="ORF">Aco03nite_052490</name>
</gene>
<evidence type="ECO:0000313" key="2">
    <source>
        <dbReference type="EMBL" id="GID56845.1"/>
    </source>
</evidence>
<reference evidence="2 3" key="1">
    <citation type="submission" date="2021-01" db="EMBL/GenBank/DDBJ databases">
        <title>Whole genome shotgun sequence of Actinoplanes couchii NBRC 106145.</title>
        <authorList>
            <person name="Komaki H."/>
            <person name="Tamura T."/>
        </authorList>
    </citation>
    <scope>NUCLEOTIDE SEQUENCE [LARGE SCALE GENOMIC DNA]</scope>
    <source>
        <strain evidence="2 3">NBRC 106145</strain>
    </source>
</reference>
<feature type="region of interest" description="Disordered" evidence="1">
    <location>
        <begin position="500"/>
        <end position="564"/>
    </location>
</feature>
<feature type="compositionally biased region" description="Low complexity" evidence="1">
    <location>
        <begin position="78"/>
        <end position="90"/>
    </location>
</feature>